<dbReference type="HOGENOM" id="CLU_039610_0_0_4"/>
<name>W0VDE7_9BURK</name>
<accession>W0VDE7</accession>
<keyword evidence="1" id="KW-0472">Membrane</keyword>
<protein>
    <recommendedName>
        <fullName evidence="2">DUF418 domain-containing protein</fullName>
    </recommendedName>
</protein>
<dbReference type="InterPro" id="IPR052529">
    <property type="entry name" value="Bact_Transport_Assoc"/>
</dbReference>
<dbReference type="RefSeq" id="WP_061301620.1">
    <property type="nucleotide sequence ID" value="NZ_BCTH01000064.1"/>
</dbReference>
<dbReference type="eggNOG" id="COG2311">
    <property type="taxonomic scope" value="Bacteria"/>
</dbReference>
<dbReference type="PATRIC" id="fig|1349767.4.peg.1355"/>
<evidence type="ECO:0000313" key="4">
    <source>
        <dbReference type="Proteomes" id="UP000027604"/>
    </source>
</evidence>
<gene>
    <name evidence="3" type="ORF">GJA_4728</name>
</gene>
<keyword evidence="1" id="KW-0812">Transmembrane</keyword>
<evidence type="ECO:0000313" key="3">
    <source>
        <dbReference type="EMBL" id="CDG85332.1"/>
    </source>
</evidence>
<feature type="transmembrane region" description="Helical" evidence="1">
    <location>
        <begin position="124"/>
        <end position="152"/>
    </location>
</feature>
<dbReference type="AlphaFoldDB" id="W0VDE7"/>
<proteinExistence type="predicted"/>
<dbReference type="Pfam" id="PF04235">
    <property type="entry name" value="DUF418"/>
    <property type="match status" value="1"/>
</dbReference>
<sequence>MNNITIQEAAAPVTPTALKERTFSIDVLRGMALLGILMANIEVFGTPTAMHAIPIGMPIPAFEGPHRWIHVVILTLKWIVIEGKMRGLFSLLFGAGVMLMTSRAERRGIDGGRIAETFMRRNLWLMLFGLLHCCLIWDGDILLYYGMIALLFLYPCRKLKPKTLLVAGTLIGLTFGTFSFLNFLGAPRDIYLDKQVTAISAAQHAGKTITDQDKQVLKAWDERMKSRVITRDGPQEAIAEATKDYFSAMGDRLQIYLGPIAGAYLFLNIADEVGMMLIGMGLYQLGFLSAAKPYATYAWTAAAGLLCSVPLYLLGMWQVVKSGFDFLTIEKWLFIPYYLTREMSTLAIVSLALLVVKSGRFGRLQRGLAAVGKTALSNYLMTSLICQFVFVWGPWQLYGKLEYYQLHYVVFGVWAVNLIASPLWLRAFQFGPMEWVWRSLTYRKAQAMRLHQVAA</sequence>
<feature type="transmembrane region" description="Helical" evidence="1">
    <location>
        <begin position="376"/>
        <end position="395"/>
    </location>
</feature>
<dbReference type="PANTHER" id="PTHR30590:SF2">
    <property type="entry name" value="INNER MEMBRANE PROTEIN"/>
    <property type="match status" value="1"/>
</dbReference>
<dbReference type="PANTHER" id="PTHR30590">
    <property type="entry name" value="INNER MEMBRANE PROTEIN"/>
    <property type="match status" value="1"/>
</dbReference>
<feature type="transmembrane region" description="Helical" evidence="1">
    <location>
        <begin position="335"/>
        <end position="356"/>
    </location>
</feature>
<reference evidence="3 4" key="1">
    <citation type="journal article" date="2015" name="Genome Announc.">
        <title>Genome Sequence of Mushroom Soft-Rot Pathogen Janthinobacterium agaricidamnosum.</title>
        <authorList>
            <person name="Graupner K."/>
            <person name="Lackner G."/>
            <person name="Hertweck C."/>
        </authorList>
    </citation>
    <scope>NUCLEOTIDE SEQUENCE [LARGE SCALE GENOMIC DNA]</scope>
    <source>
        <strain evidence="4">NBRC 102515 / DSM 9628</strain>
    </source>
</reference>
<dbReference type="OrthoDB" id="9807744at2"/>
<organism evidence="3 4">
    <name type="scientific">Janthinobacterium agaricidamnosum NBRC 102515 = DSM 9628</name>
    <dbReference type="NCBI Taxonomy" id="1349767"/>
    <lineage>
        <taxon>Bacteria</taxon>
        <taxon>Pseudomonadati</taxon>
        <taxon>Pseudomonadota</taxon>
        <taxon>Betaproteobacteria</taxon>
        <taxon>Burkholderiales</taxon>
        <taxon>Oxalobacteraceae</taxon>
        <taxon>Janthinobacterium</taxon>
    </lineage>
</organism>
<feature type="transmembrane region" description="Helical" evidence="1">
    <location>
        <begin position="294"/>
        <end position="315"/>
    </location>
</feature>
<keyword evidence="4" id="KW-1185">Reference proteome</keyword>
<dbReference type="InterPro" id="IPR007349">
    <property type="entry name" value="DUF418"/>
</dbReference>
<keyword evidence="1" id="KW-1133">Transmembrane helix</keyword>
<evidence type="ECO:0000259" key="2">
    <source>
        <dbReference type="Pfam" id="PF04235"/>
    </source>
</evidence>
<feature type="domain" description="DUF418" evidence="2">
    <location>
        <begin position="283"/>
        <end position="444"/>
    </location>
</feature>
<dbReference type="Proteomes" id="UP000027604">
    <property type="component" value="Chromosome I"/>
</dbReference>
<feature type="transmembrane region" description="Helical" evidence="1">
    <location>
        <begin position="164"/>
        <end position="184"/>
    </location>
</feature>
<dbReference type="EMBL" id="HG322949">
    <property type="protein sequence ID" value="CDG85332.1"/>
    <property type="molecule type" value="Genomic_DNA"/>
</dbReference>
<evidence type="ECO:0000256" key="1">
    <source>
        <dbReference type="SAM" id="Phobius"/>
    </source>
</evidence>
<dbReference type="KEGG" id="jag:GJA_4728"/>
<feature type="transmembrane region" description="Helical" evidence="1">
    <location>
        <begin position="407"/>
        <end position="425"/>
    </location>
</feature>